<name>X1G0K9_9ZZZZ</name>
<feature type="transmembrane region" description="Helical" evidence="1">
    <location>
        <begin position="15"/>
        <end position="34"/>
    </location>
</feature>
<gene>
    <name evidence="2" type="ORF">S03H2_33883</name>
</gene>
<feature type="non-terminal residue" evidence="2">
    <location>
        <position position="138"/>
    </location>
</feature>
<keyword evidence="1" id="KW-0812">Transmembrane</keyword>
<sequence length="138" mass="14845">MAAELQFSHRGYGKIFVFICAIIVALSGTFLFAAEQGDASGPARYRVFSLRHISAEQGKKYLAEAGIGIVSQLPSPNTLLVTAQPKELIKASALLKLVDAKELFHIKAIFHSSEAKNLPSNKQIAAEVGKISIGTFSE</sequence>
<protein>
    <recommendedName>
        <fullName evidence="3">NolW-like domain-containing protein</fullName>
    </recommendedName>
</protein>
<evidence type="ECO:0000313" key="2">
    <source>
        <dbReference type="EMBL" id="GAH51431.1"/>
    </source>
</evidence>
<dbReference type="EMBL" id="BARU01020653">
    <property type="protein sequence ID" value="GAH51431.1"/>
    <property type="molecule type" value="Genomic_DNA"/>
</dbReference>
<keyword evidence="1" id="KW-1133">Transmembrane helix</keyword>
<keyword evidence="1" id="KW-0472">Membrane</keyword>
<comment type="caution">
    <text evidence="2">The sequence shown here is derived from an EMBL/GenBank/DDBJ whole genome shotgun (WGS) entry which is preliminary data.</text>
</comment>
<organism evidence="2">
    <name type="scientific">marine sediment metagenome</name>
    <dbReference type="NCBI Taxonomy" id="412755"/>
    <lineage>
        <taxon>unclassified sequences</taxon>
        <taxon>metagenomes</taxon>
        <taxon>ecological metagenomes</taxon>
    </lineage>
</organism>
<evidence type="ECO:0008006" key="3">
    <source>
        <dbReference type="Google" id="ProtNLM"/>
    </source>
</evidence>
<proteinExistence type="predicted"/>
<reference evidence="2" key="1">
    <citation type="journal article" date="2014" name="Front. Microbiol.">
        <title>High frequency of phylogenetically diverse reductive dehalogenase-homologous genes in deep subseafloor sedimentary metagenomes.</title>
        <authorList>
            <person name="Kawai M."/>
            <person name="Futagami T."/>
            <person name="Toyoda A."/>
            <person name="Takaki Y."/>
            <person name="Nishi S."/>
            <person name="Hori S."/>
            <person name="Arai W."/>
            <person name="Tsubouchi T."/>
            <person name="Morono Y."/>
            <person name="Uchiyama I."/>
            <person name="Ito T."/>
            <person name="Fujiyama A."/>
            <person name="Inagaki F."/>
            <person name="Takami H."/>
        </authorList>
    </citation>
    <scope>NUCLEOTIDE SEQUENCE</scope>
    <source>
        <strain evidence="2">Expedition CK06-06</strain>
    </source>
</reference>
<accession>X1G0K9</accession>
<dbReference type="AlphaFoldDB" id="X1G0K9"/>
<evidence type="ECO:0000256" key="1">
    <source>
        <dbReference type="SAM" id="Phobius"/>
    </source>
</evidence>